<accession>A0AAE7E1E6</accession>
<name>A0AAE7E1E6_9BACT</name>
<evidence type="ECO:0000313" key="4">
    <source>
        <dbReference type="EMBL" id="QKE26545.1"/>
    </source>
</evidence>
<dbReference type="EMBL" id="CP030944">
    <property type="protein sequence ID" value="QKE26545.1"/>
    <property type="molecule type" value="Genomic_DNA"/>
</dbReference>
<keyword evidence="5" id="KW-1185">Reference proteome</keyword>
<dbReference type="Gene3D" id="3.10.580.10">
    <property type="entry name" value="CBS-domain"/>
    <property type="match status" value="2"/>
</dbReference>
<evidence type="ECO:0000256" key="2">
    <source>
        <dbReference type="PROSITE-ProRule" id="PRU00703"/>
    </source>
</evidence>
<dbReference type="InterPro" id="IPR051257">
    <property type="entry name" value="Diverse_CBS-Domain"/>
</dbReference>
<organism evidence="4 5">
    <name type="scientific">Arcobacter aquimarinus</name>
    <dbReference type="NCBI Taxonomy" id="1315211"/>
    <lineage>
        <taxon>Bacteria</taxon>
        <taxon>Pseudomonadati</taxon>
        <taxon>Campylobacterota</taxon>
        <taxon>Epsilonproteobacteria</taxon>
        <taxon>Campylobacterales</taxon>
        <taxon>Arcobacteraceae</taxon>
        <taxon>Arcobacter</taxon>
    </lineage>
</organism>
<dbReference type="InterPro" id="IPR046342">
    <property type="entry name" value="CBS_dom_sf"/>
</dbReference>
<dbReference type="SUPFAM" id="SSF54631">
    <property type="entry name" value="CBS-domain pair"/>
    <property type="match status" value="1"/>
</dbReference>
<dbReference type="RefSeq" id="WP_129095778.1">
    <property type="nucleotide sequence ID" value="NZ_CBCSAE010000005.1"/>
</dbReference>
<keyword evidence="1 2" id="KW-0129">CBS domain</keyword>
<dbReference type="PANTHER" id="PTHR43080:SF2">
    <property type="entry name" value="CBS DOMAIN-CONTAINING PROTEIN"/>
    <property type="match status" value="1"/>
</dbReference>
<dbReference type="PROSITE" id="PS51371">
    <property type="entry name" value="CBS"/>
    <property type="match status" value="2"/>
</dbReference>
<feature type="domain" description="CBS" evidence="3">
    <location>
        <begin position="80"/>
        <end position="138"/>
    </location>
</feature>
<protein>
    <submittedName>
        <fullName evidence="4">CBS domain-containing protein</fullName>
    </submittedName>
</protein>
<dbReference type="Pfam" id="PF00571">
    <property type="entry name" value="CBS"/>
    <property type="match status" value="2"/>
</dbReference>
<dbReference type="AlphaFoldDB" id="A0AAE7E1E6"/>
<evidence type="ECO:0000256" key="1">
    <source>
        <dbReference type="ARBA" id="ARBA00023122"/>
    </source>
</evidence>
<dbReference type="KEGG" id="aaqi:AAQM_1807"/>
<dbReference type="Proteomes" id="UP000502065">
    <property type="component" value="Chromosome"/>
</dbReference>
<proteinExistence type="predicted"/>
<gene>
    <name evidence="4" type="ORF">AAQM_1807</name>
</gene>
<evidence type="ECO:0000313" key="5">
    <source>
        <dbReference type="Proteomes" id="UP000502065"/>
    </source>
</evidence>
<feature type="domain" description="CBS" evidence="3">
    <location>
        <begin position="149"/>
        <end position="207"/>
    </location>
</feature>
<dbReference type="SMART" id="SM00116">
    <property type="entry name" value="CBS"/>
    <property type="match status" value="2"/>
</dbReference>
<evidence type="ECO:0000259" key="3">
    <source>
        <dbReference type="PROSITE" id="PS51371"/>
    </source>
</evidence>
<reference evidence="4 5" key="1">
    <citation type="submission" date="2018-07" db="EMBL/GenBank/DDBJ databases">
        <title>Identification of phenol metabolism pathways in Arcobacter.</title>
        <authorList>
            <person name="Miller W.G."/>
            <person name="Yee E."/>
            <person name="Bono J.L."/>
        </authorList>
    </citation>
    <scope>NUCLEOTIDE SEQUENCE [LARGE SCALE GENOMIC DNA]</scope>
    <source>
        <strain evidence="4 5">W63</strain>
    </source>
</reference>
<dbReference type="PANTHER" id="PTHR43080">
    <property type="entry name" value="CBS DOMAIN-CONTAINING PROTEIN CBSX3, MITOCHONDRIAL"/>
    <property type="match status" value="1"/>
</dbReference>
<dbReference type="InterPro" id="IPR000644">
    <property type="entry name" value="CBS_dom"/>
</dbReference>
<sequence length="209" mass="23519">MFAIYNNGSVGFRSTSDNLYTLSNVDSLSETRLKPDEGFMALLNQSNNENKKSEQKALNTYKKMANIDTSEPVFLVKDIMTKDCIYIDGKSTIKEAYDVLKELKIEQLPVVSFAKKILGVINKKLILNLLMEDLENSEVVLVKKIEDIYLPQLITSDPSTDIRSVAKVMLDFKLHAIPIVAENDILIGIVTKTDILKAIAHNPKLQLWS</sequence>